<evidence type="ECO:0000259" key="3">
    <source>
        <dbReference type="Pfam" id="PF13427"/>
    </source>
</evidence>
<feature type="domain" description="Polymerase nucleotidyl transferase" evidence="2">
    <location>
        <begin position="31"/>
        <end position="61"/>
    </location>
</feature>
<comment type="caution">
    <text evidence="4">The sequence shown here is derived from an EMBL/GenBank/DDBJ whole genome shotgun (WGS) entry which is preliminary data.</text>
</comment>
<dbReference type="InterPro" id="IPR025184">
    <property type="entry name" value="AadA_C"/>
</dbReference>
<evidence type="ECO:0000256" key="1">
    <source>
        <dbReference type="ARBA" id="ARBA00022679"/>
    </source>
</evidence>
<feature type="domain" description="Adenylyltransferase AadA C-terminal" evidence="3">
    <location>
        <begin position="147"/>
        <end position="253"/>
    </location>
</feature>
<name>A0ABP8Y728_9MICO</name>
<proteinExistence type="predicted"/>
<sequence>MRAPSPTGIAELDDVLAELAERARTVLGDDLVGVYLQGSFALGDADAESDCDFLVVTRTALDDQQWASLAAFHADLPHRAGTWNRHLEGSYAPVGQLADLDSVGQPWPYVDHGHDTLVPDAHCNTEVTRWILREHGVRLAGPPADTLLPAVPAAALQARMDADIPAAVQAWERQERWFAWDTRYAPATMARMWFTRVHGTVASKKAAMRWLATQPEGRPWAALLEEAARSRGGPYDAEVTAEEVAAVRTFVREVGQWAAGLAGDHAHG</sequence>
<evidence type="ECO:0000259" key="2">
    <source>
        <dbReference type="Pfam" id="PF01909"/>
    </source>
</evidence>
<dbReference type="Proteomes" id="UP001500556">
    <property type="component" value="Unassembled WGS sequence"/>
</dbReference>
<dbReference type="InterPro" id="IPR043519">
    <property type="entry name" value="NT_sf"/>
</dbReference>
<protein>
    <recommendedName>
        <fullName evidence="6">Adenylyltransferase AadA C-terminal domain-containing protein</fullName>
    </recommendedName>
</protein>
<reference evidence="5" key="1">
    <citation type="journal article" date="2019" name="Int. J. Syst. Evol. Microbiol.">
        <title>The Global Catalogue of Microorganisms (GCM) 10K type strain sequencing project: providing services to taxonomists for standard genome sequencing and annotation.</title>
        <authorList>
            <consortium name="The Broad Institute Genomics Platform"/>
            <consortium name="The Broad Institute Genome Sequencing Center for Infectious Disease"/>
            <person name="Wu L."/>
            <person name="Ma J."/>
        </authorList>
    </citation>
    <scope>NUCLEOTIDE SEQUENCE [LARGE SCALE GENOMIC DNA]</scope>
    <source>
        <strain evidence="5">JCM 18961</strain>
    </source>
</reference>
<keyword evidence="5" id="KW-1185">Reference proteome</keyword>
<evidence type="ECO:0000313" key="5">
    <source>
        <dbReference type="Proteomes" id="UP001500556"/>
    </source>
</evidence>
<organism evidence="4 5">
    <name type="scientific">Pedococcus ginsenosidimutans</name>
    <dbReference type="NCBI Taxonomy" id="490570"/>
    <lineage>
        <taxon>Bacteria</taxon>
        <taxon>Bacillati</taxon>
        <taxon>Actinomycetota</taxon>
        <taxon>Actinomycetes</taxon>
        <taxon>Micrococcales</taxon>
        <taxon>Intrasporangiaceae</taxon>
        <taxon>Pedococcus</taxon>
    </lineage>
</organism>
<dbReference type="Pfam" id="PF01909">
    <property type="entry name" value="NTP_transf_2"/>
    <property type="match status" value="1"/>
</dbReference>
<dbReference type="EMBL" id="BAABLO010000005">
    <property type="protein sequence ID" value="GAA4721094.1"/>
    <property type="molecule type" value="Genomic_DNA"/>
</dbReference>
<dbReference type="CDD" id="cd05403">
    <property type="entry name" value="NT_KNTase_like"/>
    <property type="match status" value="1"/>
</dbReference>
<evidence type="ECO:0008006" key="6">
    <source>
        <dbReference type="Google" id="ProtNLM"/>
    </source>
</evidence>
<dbReference type="InterPro" id="IPR002934">
    <property type="entry name" value="Polymerase_NTP_transf_dom"/>
</dbReference>
<dbReference type="SUPFAM" id="SSF81301">
    <property type="entry name" value="Nucleotidyltransferase"/>
    <property type="match status" value="1"/>
</dbReference>
<dbReference type="Pfam" id="PF13427">
    <property type="entry name" value="AadA_C"/>
    <property type="match status" value="1"/>
</dbReference>
<dbReference type="Gene3D" id="3.30.460.10">
    <property type="entry name" value="Beta Polymerase, domain 2"/>
    <property type="match status" value="1"/>
</dbReference>
<evidence type="ECO:0000313" key="4">
    <source>
        <dbReference type="EMBL" id="GAA4721094.1"/>
    </source>
</evidence>
<keyword evidence="1" id="KW-0808">Transferase</keyword>
<dbReference type="RefSeq" id="WP_345502699.1">
    <property type="nucleotide sequence ID" value="NZ_BAABLO010000005.1"/>
</dbReference>
<accession>A0ABP8Y728</accession>
<gene>
    <name evidence="4" type="ORF">GCM10025782_18420</name>
</gene>